<evidence type="ECO:0000313" key="3">
    <source>
        <dbReference type="Proteomes" id="UP001189429"/>
    </source>
</evidence>
<feature type="compositionally biased region" description="Gly residues" evidence="1">
    <location>
        <begin position="1275"/>
        <end position="1289"/>
    </location>
</feature>
<feature type="non-terminal residue" evidence="2">
    <location>
        <position position="1289"/>
    </location>
</feature>
<feature type="region of interest" description="Disordered" evidence="1">
    <location>
        <begin position="1261"/>
        <end position="1289"/>
    </location>
</feature>
<feature type="region of interest" description="Disordered" evidence="1">
    <location>
        <begin position="509"/>
        <end position="594"/>
    </location>
</feature>
<accession>A0ABN9X3B6</accession>
<organism evidence="2 3">
    <name type="scientific">Prorocentrum cordatum</name>
    <dbReference type="NCBI Taxonomy" id="2364126"/>
    <lineage>
        <taxon>Eukaryota</taxon>
        <taxon>Sar</taxon>
        <taxon>Alveolata</taxon>
        <taxon>Dinophyceae</taxon>
        <taxon>Prorocentrales</taxon>
        <taxon>Prorocentraceae</taxon>
        <taxon>Prorocentrum</taxon>
    </lineage>
</organism>
<feature type="non-terminal residue" evidence="2">
    <location>
        <position position="1"/>
    </location>
</feature>
<evidence type="ECO:0000256" key="1">
    <source>
        <dbReference type="SAM" id="MobiDB-lite"/>
    </source>
</evidence>
<dbReference type="EMBL" id="CAUYUJ010019626">
    <property type="protein sequence ID" value="CAK0892551.1"/>
    <property type="molecule type" value="Genomic_DNA"/>
</dbReference>
<name>A0ABN9X3B6_9DINO</name>
<evidence type="ECO:0000313" key="2">
    <source>
        <dbReference type="EMBL" id="CAK0892551.1"/>
    </source>
</evidence>
<dbReference type="Proteomes" id="UP001189429">
    <property type="component" value="Unassembled WGS sequence"/>
</dbReference>
<feature type="region of interest" description="Disordered" evidence="1">
    <location>
        <begin position="1214"/>
        <end position="1240"/>
    </location>
</feature>
<reference evidence="2" key="1">
    <citation type="submission" date="2023-10" db="EMBL/GenBank/DDBJ databases">
        <authorList>
            <person name="Chen Y."/>
            <person name="Shah S."/>
            <person name="Dougan E. K."/>
            <person name="Thang M."/>
            <person name="Chan C."/>
        </authorList>
    </citation>
    <scope>NUCLEOTIDE SEQUENCE [LARGE SCALE GENOMIC DNA]</scope>
</reference>
<feature type="region of interest" description="Disordered" evidence="1">
    <location>
        <begin position="380"/>
        <end position="400"/>
    </location>
</feature>
<keyword evidence="3" id="KW-1185">Reference proteome</keyword>
<gene>
    <name evidence="2" type="ORF">PCOR1329_LOCUS72177</name>
</gene>
<feature type="compositionally biased region" description="Basic and acidic residues" evidence="1">
    <location>
        <begin position="509"/>
        <end position="525"/>
    </location>
</feature>
<proteinExistence type="predicted"/>
<protein>
    <submittedName>
        <fullName evidence="2">Uncharacterized protein</fullName>
    </submittedName>
</protein>
<comment type="caution">
    <text evidence="2">The sequence shown here is derived from an EMBL/GenBank/DDBJ whole genome shotgun (WGS) entry which is preliminary data.</text>
</comment>
<sequence>VRQRARASREQLAALHRAIFALPQSAEFEASLSAISHLSDTLAGEIDSRRKAGRKRPRLETLKRKTHPVFLTHAHDEAAMRLKSYCPNSSTRGRSSTIQNHVIRIHASFDSEQFLTELQPLLRKDAVTIARAMVAASEEAIEQIVLGARQIGPACTTARVIHMIVGDGIPTNDSACRRLLQYYSQRAPELGIRFWLFTRCAWALLLMDMLGVPTSLFKLDNNKPQKGEVQEHTAKDLASSLPMLAVDRSIDVVETVAGPLTTQCHRVMRFEGRAMNYMALARKEMPHLVQRPRGKLMYEAGATPEEMRQASHVGGPVAFRECVEKNESRSKAEADFASASARAERTPRFTGAPFTDRQWLALFEKNDDFFTRQMREATASRKPLSSRLAPAGPMPAATRLRPQAARSCEPIVWVRKLQSRKRGFASLLWSGPSPRKAVFFFASRAGGLRFLALLNDPAGVNQFRLPAGLGCATARLEVDVFLRAPDAGGLGAAAADVVEARAARLEHAGARERGVHSKVAGREKIPVPTAPPRAAGGTRDDDVLASDGDEQCFHDDSDDANSVVSEVDPAAEEQVHEEVSDDDSGVGAEARAAPGSYSKNNGYFTFTDHPAYNDIRAQVLPTWARNPAGGGMGKKGLQHQATVHHYDDDPANPRITMMVLRAWMINRFQQCGFSDAREDRRAWLRRGIVSLLRDIRSLGAHGGGAGSAKADAKVIAARLLGKTDLPMLSSQVHPIASRKGGGYTMRGASMGSWVHSVNKGDADPIQRAGRSLLARCPLGPTVAAGSLAMALLRAPDLAEFIAEHLPLGATPGQLVDAMGAYKSNVNAKGARFVQGRRLPRGRKSKHNLDFNSLTLAGVAGAAATRACQAPVFQGVTAEWKAAAAGLVAALGTCVFKRGVRLMTPRVLGHFVGWGLLLGSGLEGFLKGGPSAAKFRRGAAADNDSAARKHWGALAEKGALAGAERERPAAVPVEAWPGMGCKAARAAQTSLTPTRCPTGRPIEGAPRMPEPPATSREKRRAGAEDLKAWWPRPRKGKPAPRGERGPGSAAVLRVASMSPTVVVMATPISEAAVATAMDQVQITPAVNKASKRTREAMQGGVPTIGPDDMGNIKLAAAPKQAGMKYAKLAGFKEWKTTISQEEALEEVVLCVLKSRMPDLDKDVEAAPWLISPEEATGNIDKMADWFVDETCNCTRELGGRVKRWQCALKRSRSSRLDPCSRAGRSRPTQRAMARQLPSERQSKACLTRADFVEVAVEGAREAALARGAPRRRIGEEGGTGAEGPGRGKAK</sequence>
<feature type="region of interest" description="Disordered" evidence="1">
    <location>
        <begin position="985"/>
        <end position="1047"/>
    </location>
</feature>